<protein>
    <submittedName>
        <fullName evidence="1">Uncharacterized protein</fullName>
    </submittedName>
</protein>
<dbReference type="RefSeq" id="WP_161081729.1">
    <property type="nucleotide sequence ID" value="NZ_WWCX01000001.1"/>
</dbReference>
<comment type="caution">
    <text evidence="1">The sequence shown here is derived from an EMBL/GenBank/DDBJ whole genome shotgun (WGS) entry which is preliminary data.</text>
</comment>
<evidence type="ECO:0000313" key="2">
    <source>
        <dbReference type="Proteomes" id="UP000447355"/>
    </source>
</evidence>
<organism evidence="1 2">
    <name type="scientific">Duganella vulcania</name>
    <dbReference type="NCBI Taxonomy" id="2692166"/>
    <lineage>
        <taxon>Bacteria</taxon>
        <taxon>Pseudomonadati</taxon>
        <taxon>Pseudomonadota</taxon>
        <taxon>Betaproteobacteria</taxon>
        <taxon>Burkholderiales</taxon>
        <taxon>Oxalobacteraceae</taxon>
        <taxon>Telluria group</taxon>
        <taxon>Duganella</taxon>
    </lineage>
</organism>
<evidence type="ECO:0000313" key="1">
    <source>
        <dbReference type="EMBL" id="MYM92462.1"/>
    </source>
</evidence>
<name>A0A845GGC9_9BURK</name>
<proteinExistence type="predicted"/>
<dbReference type="Proteomes" id="UP000447355">
    <property type="component" value="Unassembled WGS sequence"/>
</dbReference>
<gene>
    <name evidence="1" type="ORF">GTP90_01145</name>
</gene>
<dbReference type="AlphaFoldDB" id="A0A845GGC9"/>
<sequence length="118" mass="12907">MEFEPSETDMAAMAGMDAQILAEERAEEQRRQQVLAEVKSLVSKEVYAEIICELTECCYTFGYEITAQPAGALQDNGAGWGQHYVNQTTNGGMSGDEYAGTVAIPVGEGRFFQFGYAM</sequence>
<dbReference type="EMBL" id="WWCX01000001">
    <property type="protein sequence ID" value="MYM92462.1"/>
    <property type="molecule type" value="Genomic_DNA"/>
</dbReference>
<reference evidence="1" key="1">
    <citation type="submission" date="2019-12" db="EMBL/GenBank/DDBJ databases">
        <title>Novel species isolated from a subtropical stream in China.</title>
        <authorList>
            <person name="Lu H."/>
        </authorList>
    </citation>
    <scope>NUCLEOTIDE SEQUENCE [LARGE SCALE GENOMIC DNA]</scope>
    <source>
        <strain evidence="1">FT81W</strain>
    </source>
</reference>
<accession>A0A845GGC9</accession>